<comment type="caution">
    <text evidence="2">The sequence shown here is derived from an EMBL/GenBank/DDBJ whole genome shotgun (WGS) entry which is preliminary data.</text>
</comment>
<sequence>LDMSAGRPFVTKEPKEEPLDDFPSSPPDNEKPKEESMNVPILPSMELKEEPMEYCPSTPPNSRPNPPRPIILNTRAWKARSNRKSRTPDNVPPVFPLRRPPIEVAREARDRRRNGSLGGRSSGQKADARRNSSLGGRSSMLKKDGRGEESGKEVDITLSLLNLDDSHNNNNDISPPEPKMRRMEGGKDVVTRHRSPSHHRVSFAKEHAVELPSAYAHVADKPVHDAYTLCFPLPFHTDYESIFEYFESIRASVTVIRRPVVGRPGVVVLKWRNEAAADIALEESPTEFVDVTINPTYPGLIEFSINRDDVDLSVLEEEIEAQFGIVAELSLQSSHGGTVRFVDEEDALDALKEGRHKCEILPGVRLSFTGVTMPRGGEVEEWEVEMDGSWPEHPVKMKHARSVLIDYTEEEERSWR</sequence>
<name>A0AAN5D6K1_9BILA</name>
<feature type="non-terminal residue" evidence="2">
    <location>
        <position position="1"/>
    </location>
</feature>
<feature type="compositionally biased region" description="Basic and acidic residues" evidence="1">
    <location>
        <begin position="141"/>
        <end position="155"/>
    </location>
</feature>
<gene>
    <name evidence="2" type="ORF">PMAYCL1PPCAC_26770</name>
</gene>
<protein>
    <recommendedName>
        <fullName evidence="4">RRM domain-containing protein</fullName>
    </recommendedName>
</protein>
<reference evidence="3" key="1">
    <citation type="submission" date="2022-10" db="EMBL/GenBank/DDBJ databases">
        <title>Genome assembly of Pristionchus species.</title>
        <authorList>
            <person name="Yoshida K."/>
            <person name="Sommer R.J."/>
        </authorList>
    </citation>
    <scope>NUCLEOTIDE SEQUENCE [LARGE SCALE GENOMIC DNA]</scope>
    <source>
        <strain evidence="3">RS5460</strain>
    </source>
</reference>
<evidence type="ECO:0000313" key="2">
    <source>
        <dbReference type="EMBL" id="GMR56575.1"/>
    </source>
</evidence>
<feature type="compositionally biased region" description="Basic and acidic residues" evidence="1">
    <location>
        <begin position="178"/>
        <end position="191"/>
    </location>
</feature>
<evidence type="ECO:0000313" key="3">
    <source>
        <dbReference type="Proteomes" id="UP001328107"/>
    </source>
</evidence>
<organism evidence="2 3">
    <name type="scientific">Pristionchus mayeri</name>
    <dbReference type="NCBI Taxonomy" id="1317129"/>
    <lineage>
        <taxon>Eukaryota</taxon>
        <taxon>Metazoa</taxon>
        <taxon>Ecdysozoa</taxon>
        <taxon>Nematoda</taxon>
        <taxon>Chromadorea</taxon>
        <taxon>Rhabditida</taxon>
        <taxon>Rhabditina</taxon>
        <taxon>Diplogasteromorpha</taxon>
        <taxon>Diplogasteroidea</taxon>
        <taxon>Neodiplogasteridae</taxon>
        <taxon>Pristionchus</taxon>
    </lineage>
</organism>
<dbReference type="EMBL" id="BTRK01000006">
    <property type="protein sequence ID" value="GMR56575.1"/>
    <property type="molecule type" value="Genomic_DNA"/>
</dbReference>
<feature type="region of interest" description="Disordered" evidence="1">
    <location>
        <begin position="1"/>
        <end position="201"/>
    </location>
</feature>
<dbReference type="AlphaFoldDB" id="A0AAN5D6K1"/>
<feature type="compositionally biased region" description="Low complexity" evidence="1">
    <location>
        <begin position="158"/>
        <end position="174"/>
    </location>
</feature>
<evidence type="ECO:0000256" key="1">
    <source>
        <dbReference type="SAM" id="MobiDB-lite"/>
    </source>
</evidence>
<proteinExistence type="predicted"/>
<feature type="compositionally biased region" description="Basic residues" evidence="1">
    <location>
        <begin position="192"/>
        <end position="201"/>
    </location>
</feature>
<feature type="compositionally biased region" description="Basic and acidic residues" evidence="1">
    <location>
        <begin position="100"/>
        <end position="110"/>
    </location>
</feature>
<feature type="compositionally biased region" description="Pro residues" evidence="1">
    <location>
        <begin position="90"/>
        <end position="99"/>
    </location>
</feature>
<feature type="compositionally biased region" description="Pro residues" evidence="1">
    <location>
        <begin position="57"/>
        <end position="69"/>
    </location>
</feature>
<feature type="non-terminal residue" evidence="2">
    <location>
        <position position="416"/>
    </location>
</feature>
<dbReference type="Proteomes" id="UP001328107">
    <property type="component" value="Unassembled WGS sequence"/>
</dbReference>
<evidence type="ECO:0008006" key="4">
    <source>
        <dbReference type="Google" id="ProtNLM"/>
    </source>
</evidence>
<accession>A0AAN5D6K1</accession>
<keyword evidence="3" id="KW-1185">Reference proteome</keyword>